<organism evidence="3">
    <name type="scientific">bioreactor metagenome</name>
    <dbReference type="NCBI Taxonomy" id="1076179"/>
    <lineage>
        <taxon>unclassified sequences</taxon>
        <taxon>metagenomes</taxon>
        <taxon>ecological metagenomes</taxon>
    </lineage>
</organism>
<feature type="transmembrane region" description="Helical" evidence="1">
    <location>
        <begin position="20"/>
        <end position="40"/>
    </location>
</feature>
<keyword evidence="1" id="KW-1133">Transmembrane helix</keyword>
<dbReference type="EMBL" id="VSSQ01000003">
    <property type="protein sequence ID" value="MPL56617.1"/>
    <property type="molecule type" value="Genomic_DNA"/>
</dbReference>
<comment type="caution">
    <text evidence="3">The sequence shown here is derived from an EMBL/GenBank/DDBJ whole genome shotgun (WGS) entry which is preliminary data.</text>
</comment>
<evidence type="ECO:0000259" key="2">
    <source>
        <dbReference type="Pfam" id="PF22322"/>
    </source>
</evidence>
<dbReference type="InterPro" id="IPR054246">
    <property type="entry name" value="DUF6973"/>
</dbReference>
<gene>
    <name evidence="3" type="ORF">SDC9_02106</name>
</gene>
<accession>A0A644SQP1</accession>
<feature type="domain" description="DUF6973" evidence="2">
    <location>
        <begin position="26"/>
        <end position="132"/>
    </location>
</feature>
<protein>
    <recommendedName>
        <fullName evidence="2">DUF6973 domain-containing protein</fullName>
    </recommendedName>
</protein>
<evidence type="ECO:0000256" key="1">
    <source>
        <dbReference type="SAM" id="Phobius"/>
    </source>
</evidence>
<name>A0A644SQP1_9ZZZZ</name>
<sequence>MTPKLVFNVLKSLSLNNLLKLFFTGFSHPIFSVLTFFATYKTYKISEKLFPKTHGLHGAGNAFRHALWNCLILMYCCKVSSPKKALIWTEKITQMHEDLFPNEPLQRKMDLHNNKVGRDYFMQLLPTIHRQFFETSFFVDQLLALTQQIKTLKREDETFGFELIRIDEKRETLA</sequence>
<evidence type="ECO:0000313" key="3">
    <source>
        <dbReference type="EMBL" id="MPL56617.1"/>
    </source>
</evidence>
<keyword evidence="1" id="KW-0812">Transmembrane</keyword>
<proteinExistence type="predicted"/>
<dbReference type="AlphaFoldDB" id="A0A644SQP1"/>
<keyword evidence="1" id="KW-0472">Membrane</keyword>
<reference evidence="3" key="1">
    <citation type="submission" date="2019-08" db="EMBL/GenBank/DDBJ databases">
        <authorList>
            <person name="Kucharzyk K."/>
            <person name="Murdoch R.W."/>
            <person name="Higgins S."/>
            <person name="Loffler F."/>
        </authorList>
    </citation>
    <scope>NUCLEOTIDE SEQUENCE</scope>
</reference>
<dbReference type="Pfam" id="PF22322">
    <property type="entry name" value="DUF6973"/>
    <property type="match status" value="1"/>
</dbReference>